<keyword evidence="3" id="KW-0804">Transcription</keyword>
<dbReference type="GO" id="GO:0003677">
    <property type="term" value="F:DNA binding"/>
    <property type="evidence" value="ECO:0007669"/>
    <property type="project" value="UniProtKB-KW"/>
</dbReference>
<feature type="domain" description="HTH crp-type" evidence="4">
    <location>
        <begin position="129"/>
        <end position="199"/>
    </location>
</feature>
<keyword evidence="6" id="KW-1185">Reference proteome</keyword>
<reference evidence="6" key="1">
    <citation type="submission" date="2016-10" db="EMBL/GenBank/DDBJ databases">
        <authorList>
            <person name="Varghese N."/>
            <person name="Submissions S."/>
        </authorList>
    </citation>
    <scope>NUCLEOTIDE SEQUENCE [LARGE SCALE GENOMIC DNA]</scope>
    <source>
        <strain evidence="6">DSM 17101</strain>
    </source>
</reference>
<dbReference type="GO" id="GO:0016301">
    <property type="term" value="F:kinase activity"/>
    <property type="evidence" value="ECO:0007669"/>
    <property type="project" value="UniProtKB-KW"/>
</dbReference>
<protein>
    <submittedName>
        <fullName evidence="5">cAMP-binding domain of CRP or a regulatory subunit of cAMP-dependent protein kinases</fullName>
    </submittedName>
</protein>
<dbReference type="OrthoDB" id="9151801at2"/>
<dbReference type="RefSeq" id="WP_092831919.1">
    <property type="nucleotide sequence ID" value="NZ_CP028290.1"/>
</dbReference>
<gene>
    <name evidence="5" type="ORF">SAMN04489708_101289</name>
</gene>
<dbReference type="EMBL" id="FNJL01000001">
    <property type="protein sequence ID" value="SDO57201.1"/>
    <property type="molecule type" value="Genomic_DNA"/>
</dbReference>
<evidence type="ECO:0000313" key="5">
    <source>
        <dbReference type="EMBL" id="SDO57201.1"/>
    </source>
</evidence>
<keyword evidence="5" id="KW-0808">Transferase</keyword>
<accession>A0A1H0KN66</accession>
<evidence type="ECO:0000313" key="6">
    <source>
        <dbReference type="Proteomes" id="UP000199317"/>
    </source>
</evidence>
<evidence type="ECO:0000256" key="2">
    <source>
        <dbReference type="ARBA" id="ARBA00023125"/>
    </source>
</evidence>
<dbReference type="InterPro" id="IPR036390">
    <property type="entry name" value="WH_DNA-bd_sf"/>
</dbReference>
<dbReference type="SUPFAM" id="SSF46785">
    <property type="entry name" value="Winged helix' DNA-binding domain"/>
    <property type="match status" value="1"/>
</dbReference>
<name>A0A1H0KN66_9BURK</name>
<dbReference type="InterPro" id="IPR018490">
    <property type="entry name" value="cNMP-bd_dom_sf"/>
</dbReference>
<dbReference type="InterPro" id="IPR036388">
    <property type="entry name" value="WH-like_DNA-bd_sf"/>
</dbReference>
<proteinExistence type="predicted"/>
<dbReference type="GO" id="GO:0006355">
    <property type="term" value="P:regulation of DNA-templated transcription"/>
    <property type="evidence" value="ECO:0007669"/>
    <property type="project" value="InterPro"/>
</dbReference>
<dbReference type="Pfam" id="PF13545">
    <property type="entry name" value="HTH_Crp_2"/>
    <property type="match status" value="1"/>
</dbReference>
<organism evidence="5 6">
    <name type="scientific">Paracidovorax cattleyae</name>
    <dbReference type="NCBI Taxonomy" id="80868"/>
    <lineage>
        <taxon>Bacteria</taxon>
        <taxon>Pseudomonadati</taxon>
        <taxon>Pseudomonadota</taxon>
        <taxon>Betaproteobacteria</taxon>
        <taxon>Burkholderiales</taxon>
        <taxon>Comamonadaceae</taxon>
        <taxon>Paracidovorax</taxon>
    </lineage>
</organism>
<dbReference type="PROSITE" id="PS51063">
    <property type="entry name" value="HTH_CRP_2"/>
    <property type="match status" value="1"/>
</dbReference>
<dbReference type="AlphaFoldDB" id="A0A1H0KN66"/>
<keyword evidence="1" id="KW-0805">Transcription regulation</keyword>
<evidence type="ECO:0000256" key="3">
    <source>
        <dbReference type="ARBA" id="ARBA00023163"/>
    </source>
</evidence>
<keyword evidence="2" id="KW-0238">DNA-binding</keyword>
<dbReference type="Gene3D" id="1.10.10.10">
    <property type="entry name" value="Winged helix-like DNA-binding domain superfamily/Winged helix DNA-binding domain"/>
    <property type="match status" value="1"/>
</dbReference>
<dbReference type="SMART" id="SM00419">
    <property type="entry name" value="HTH_CRP"/>
    <property type="match status" value="1"/>
</dbReference>
<keyword evidence="5" id="KW-0418">Kinase</keyword>
<dbReference type="InterPro" id="IPR012318">
    <property type="entry name" value="HTH_CRP"/>
</dbReference>
<evidence type="ECO:0000256" key="1">
    <source>
        <dbReference type="ARBA" id="ARBA00023015"/>
    </source>
</evidence>
<dbReference type="SUPFAM" id="SSF51206">
    <property type="entry name" value="cAMP-binding domain-like"/>
    <property type="match status" value="1"/>
</dbReference>
<sequence>MFPIPSTDPSVPFEVAAAGQVLRQRRQQSASVLHLDSGRVVFAVREEGQLRHQLGAVDGPFWLDAASALLGQPCPVDMVADSRVQLRRVPLEAFRDEVALLPDAVQRLVRDMAAGYLQQTELAVSRLAQDAEARCAQWLLRHAEPGDGGALRVTLSQRKRLIAAQLGIAPETFSRVLRHLREHGLIAGTGNVLVLPQPGQLQMVAGG</sequence>
<dbReference type="Proteomes" id="UP000199317">
    <property type="component" value="Unassembled WGS sequence"/>
</dbReference>
<evidence type="ECO:0000259" key="4">
    <source>
        <dbReference type="PROSITE" id="PS51063"/>
    </source>
</evidence>